<dbReference type="AlphaFoldDB" id="A0A9N7V3H2"/>
<feature type="region of interest" description="Disordered" evidence="1">
    <location>
        <begin position="44"/>
        <end position="70"/>
    </location>
</feature>
<keyword evidence="3" id="KW-1185">Reference proteome</keyword>
<organism evidence="2 3">
    <name type="scientific">Pleuronectes platessa</name>
    <name type="common">European plaice</name>
    <dbReference type="NCBI Taxonomy" id="8262"/>
    <lineage>
        <taxon>Eukaryota</taxon>
        <taxon>Metazoa</taxon>
        <taxon>Chordata</taxon>
        <taxon>Craniata</taxon>
        <taxon>Vertebrata</taxon>
        <taxon>Euteleostomi</taxon>
        <taxon>Actinopterygii</taxon>
        <taxon>Neopterygii</taxon>
        <taxon>Teleostei</taxon>
        <taxon>Neoteleostei</taxon>
        <taxon>Acanthomorphata</taxon>
        <taxon>Carangaria</taxon>
        <taxon>Pleuronectiformes</taxon>
        <taxon>Pleuronectoidei</taxon>
        <taxon>Pleuronectidae</taxon>
        <taxon>Pleuronectes</taxon>
    </lineage>
</organism>
<accession>A0A9N7V3H2</accession>
<reference evidence="2" key="1">
    <citation type="submission" date="2020-03" db="EMBL/GenBank/DDBJ databases">
        <authorList>
            <person name="Weist P."/>
        </authorList>
    </citation>
    <scope>NUCLEOTIDE SEQUENCE</scope>
</reference>
<dbReference type="Proteomes" id="UP001153269">
    <property type="component" value="Unassembled WGS sequence"/>
</dbReference>
<comment type="caution">
    <text evidence="2">The sequence shown here is derived from an EMBL/GenBank/DDBJ whole genome shotgun (WGS) entry which is preliminary data.</text>
</comment>
<feature type="compositionally biased region" description="Low complexity" evidence="1">
    <location>
        <begin position="46"/>
        <end position="57"/>
    </location>
</feature>
<gene>
    <name evidence="2" type="ORF">PLEPLA_LOCUS32563</name>
</gene>
<sequence length="133" mass="14456">MYPIQPQANVTYHVCLHSLIIVESSSLVSRRTCCCWAGEPGTKQVPAARPATPPANAMRSRPIADQTGPHWVNGPPGRCPVCQMASPPLMESGMELIQIVCQVDSGRRRSITPPGNQLRGDTGKVKNSPLWKE</sequence>
<feature type="region of interest" description="Disordered" evidence="1">
    <location>
        <begin position="108"/>
        <end position="133"/>
    </location>
</feature>
<evidence type="ECO:0000313" key="2">
    <source>
        <dbReference type="EMBL" id="CAB1444845.1"/>
    </source>
</evidence>
<evidence type="ECO:0000256" key="1">
    <source>
        <dbReference type="SAM" id="MobiDB-lite"/>
    </source>
</evidence>
<evidence type="ECO:0000313" key="3">
    <source>
        <dbReference type="Proteomes" id="UP001153269"/>
    </source>
</evidence>
<name>A0A9N7V3H2_PLEPL</name>
<dbReference type="EMBL" id="CADEAL010003469">
    <property type="protein sequence ID" value="CAB1444845.1"/>
    <property type="molecule type" value="Genomic_DNA"/>
</dbReference>
<protein>
    <submittedName>
        <fullName evidence="2">Uncharacterized protein</fullName>
    </submittedName>
</protein>
<proteinExistence type="predicted"/>